<evidence type="ECO:0000259" key="4">
    <source>
        <dbReference type="Pfam" id="PF14909"/>
    </source>
</evidence>
<dbReference type="PANTHER" id="PTHR16435:SF6">
    <property type="entry name" value="IP09370P"/>
    <property type="match status" value="1"/>
</dbReference>
<evidence type="ECO:0000256" key="2">
    <source>
        <dbReference type="ARBA" id="ARBA00022553"/>
    </source>
</evidence>
<feature type="region of interest" description="Disordered" evidence="3">
    <location>
        <begin position="781"/>
        <end position="804"/>
    </location>
</feature>
<name>A0A4E0S2L3_FASHE</name>
<feature type="compositionally biased region" description="Polar residues" evidence="3">
    <location>
        <begin position="741"/>
        <end position="752"/>
    </location>
</feature>
<feature type="domain" description="Spermatogenesis-associated protein 6 N-terminal" evidence="4">
    <location>
        <begin position="10"/>
        <end position="145"/>
    </location>
</feature>
<feature type="region of interest" description="Disordered" evidence="3">
    <location>
        <begin position="546"/>
        <end position="662"/>
    </location>
</feature>
<comment type="caution">
    <text evidence="5">The sequence shown here is derived from an EMBL/GenBank/DDBJ whole genome shotgun (WGS) entry which is preliminary data.</text>
</comment>
<dbReference type="Pfam" id="PF14909">
    <property type="entry name" value="SPATA6"/>
    <property type="match status" value="1"/>
</dbReference>
<proteinExistence type="inferred from homology"/>
<feature type="region of interest" description="Disordered" evidence="3">
    <location>
        <begin position="833"/>
        <end position="858"/>
    </location>
</feature>
<evidence type="ECO:0000313" key="5">
    <source>
        <dbReference type="EMBL" id="THD26120.1"/>
    </source>
</evidence>
<dbReference type="InterPro" id="IPR032732">
    <property type="entry name" value="SPATA6_N"/>
</dbReference>
<sequence>MNLGACRCTVKIQVHHICAPGTRLAASEYVYLVVEMFNTLQRSQLLIPCFPLLFNDEFVFQKVLMSEKCDENFFRYLRGCPVGFDLRESKKCECGGKLLAYYDCDAFDLLFKNRCYCDDVGVETKEIFLKRTVDFPGPPLRMKVTLSVSLQKVFLANLRQKNKVPWFEISNNLPKMNDSDKQMKGVRSSQKCHCVPPSTISYPLKTEALPLWVYQKQSCFDSQKLPSEMDSLVSRPLNVTEVRHSSGPHESVNWRKSTYYAAPDAACNCRDLCKWADRQDEVVTLSSLLHKLWHLFHPPLHFRCPWNTYPNLHSPDYEPNTPMDTNVAASVLSTAHVKSPESTWCRCEDCQYQTIGETFEMKDRVDNRTALTFFTLTEFVQPGRPSLPAVLLSELVITHEESGDNQEEASKALLSSTTFGYNLVSVLDSREQDSRDLRTLCTLDSDLLDKSWCQNFCFRETLTEKKVYRPSDINLQKLQAASGHPVDCQSKSLKNSVSNDSILTTLSEYRSSNSEDYMPFKRLSDPKISTSSSKFCSSIHSPCQGEISSGRISTPSPGPNNTEALTESKETNSPPNETLQQKVLRGSLISPLRRQSSKPQQPSEASPTESTFQLSSNQSELLTDSRESYPGPGIHGQSYQSISTNTPKIPDSSLPDPSEPSRFVKSLIDENRKSVLLEKQDNVEEQPSVISPIKEPNIASKDRSPSSFDGSYPSIISDLNTPSTPSVQVGFSGLIVAQKSGSESSVSNIRDQTLNEESEHGKSDSLLTDLHDSSLQSCNFSQSLKSHQGDEISSQRVSMHEPTSGQVFVSTETAHSSSPPSLSSSNFKSVYLEPEELNEPSPSNAVARSGRKSREMTSEIRPEHHYRTNYSCEVSETPRSETNVFEKSTEHSVLKSQVGVIISPNESLQGTKRLRSNVRRNRLEKQPESLQDQVKFKKLKKGRTLRRPSAKENKMIGQSVAQYITMTRRPAKCTRSICYRPKYSSCRCMGVRKRPTSYVLDFLPCGILLSDGVHVREIVPVLVSATRCLFFISSLYQIFEDQNFHNKPGLFHSLLRKWQLEAVVVSCTNHRIPKLKKVTRSVKRQKMRQLYLIAILQMVGREPHIKQSIRLIICGRPKFASSLQLSRAVLASNGPKYHSVDGYWRAKQNSSSKNTDIQTVFSVTGIVRYDLEACMVESHSFIVVVKTRPQYFTFHPLCGLLLLESTRPIFRCLLQLILLETINYGCKRTYRRKLSHGGTHC</sequence>
<evidence type="ECO:0000256" key="3">
    <source>
        <dbReference type="SAM" id="MobiDB-lite"/>
    </source>
</evidence>
<reference evidence="5" key="1">
    <citation type="submission" date="2019-03" db="EMBL/GenBank/DDBJ databases">
        <title>Improved annotation for the trematode Fasciola hepatica.</title>
        <authorList>
            <person name="Choi Y.-J."/>
            <person name="Martin J."/>
            <person name="Mitreva M."/>
        </authorList>
    </citation>
    <scope>NUCLEOTIDE SEQUENCE [LARGE SCALE GENOMIC DNA]</scope>
</reference>
<feature type="compositionally biased region" description="Polar residues" evidence="3">
    <location>
        <begin position="546"/>
        <end position="581"/>
    </location>
</feature>
<evidence type="ECO:0000313" key="6">
    <source>
        <dbReference type="Proteomes" id="UP000230066"/>
    </source>
</evidence>
<dbReference type="GO" id="GO:0007283">
    <property type="term" value="P:spermatogenesis"/>
    <property type="evidence" value="ECO:0007669"/>
    <property type="project" value="InterPro"/>
</dbReference>
<dbReference type="InterPro" id="IPR042769">
    <property type="entry name" value="SPATA6_fam"/>
</dbReference>
<feature type="region of interest" description="Disordered" evidence="3">
    <location>
        <begin position="677"/>
        <end position="719"/>
    </location>
</feature>
<dbReference type="PANTHER" id="PTHR16435">
    <property type="entry name" value="SPERMATOGENESIS-ASSOCIATED PROTEIN 6 SPATA6"/>
    <property type="match status" value="1"/>
</dbReference>
<dbReference type="AlphaFoldDB" id="A0A4E0S2L3"/>
<feature type="compositionally biased region" description="Polar residues" evidence="3">
    <location>
        <begin position="593"/>
        <end position="622"/>
    </location>
</feature>
<dbReference type="GO" id="GO:0032027">
    <property type="term" value="F:myosin light chain binding"/>
    <property type="evidence" value="ECO:0007669"/>
    <property type="project" value="InterPro"/>
</dbReference>
<organism evidence="5 6">
    <name type="scientific">Fasciola hepatica</name>
    <name type="common">Liver fluke</name>
    <dbReference type="NCBI Taxonomy" id="6192"/>
    <lineage>
        <taxon>Eukaryota</taxon>
        <taxon>Metazoa</taxon>
        <taxon>Spiralia</taxon>
        <taxon>Lophotrochozoa</taxon>
        <taxon>Platyhelminthes</taxon>
        <taxon>Trematoda</taxon>
        <taxon>Digenea</taxon>
        <taxon>Plagiorchiida</taxon>
        <taxon>Echinostomata</taxon>
        <taxon>Echinostomatoidea</taxon>
        <taxon>Fasciolidae</taxon>
        <taxon>Fasciola</taxon>
    </lineage>
</organism>
<comment type="similarity">
    <text evidence="1">Belongs to the SPATA6 family.</text>
</comment>
<keyword evidence="2" id="KW-0597">Phosphoprotein</keyword>
<gene>
    <name evidence="5" type="ORF">D915_003117</name>
</gene>
<dbReference type="Proteomes" id="UP000230066">
    <property type="component" value="Unassembled WGS sequence"/>
</dbReference>
<feature type="compositionally biased region" description="Polar residues" evidence="3">
    <location>
        <begin position="637"/>
        <end position="647"/>
    </location>
</feature>
<feature type="region of interest" description="Disordered" evidence="3">
    <location>
        <begin position="741"/>
        <end position="767"/>
    </location>
</feature>
<evidence type="ECO:0000256" key="1">
    <source>
        <dbReference type="ARBA" id="ARBA00006215"/>
    </source>
</evidence>
<dbReference type="EMBL" id="JXXN02000857">
    <property type="protein sequence ID" value="THD26120.1"/>
    <property type="molecule type" value="Genomic_DNA"/>
</dbReference>
<protein>
    <recommendedName>
        <fullName evidence="4">Spermatogenesis-associated protein 6 N-terminal domain-containing protein</fullName>
    </recommendedName>
</protein>
<dbReference type="GO" id="GO:0120212">
    <property type="term" value="C:sperm head-tail coupling apparatus"/>
    <property type="evidence" value="ECO:0007669"/>
    <property type="project" value="InterPro"/>
</dbReference>
<keyword evidence="6" id="KW-1185">Reference proteome</keyword>
<accession>A0A4E0S2L3</accession>